<reference evidence="3" key="1">
    <citation type="journal article" date="2019" name="Int. J. Syst. Evol. Microbiol.">
        <title>The Global Catalogue of Microorganisms (GCM) 10K type strain sequencing project: providing services to taxonomists for standard genome sequencing and annotation.</title>
        <authorList>
            <consortium name="The Broad Institute Genomics Platform"/>
            <consortium name="The Broad Institute Genome Sequencing Center for Infectious Disease"/>
            <person name="Wu L."/>
            <person name="Ma J."/>
        </authorList>
    </citation>
    <scope>NUCLEOTIDE SEQUENCE [LARGE SCALE GENOMIC DNA]</scope>
    <source>
        <strain evidence="3">CCUG 52468</strain>
    </source>
</reference>
<evidence type="ECO:0000313" key="2">
    <source>
        <dbReference type="EMBL" id="MFD1164964.1"/>
    </source>
</evidence>
<sequence length="241" mass="27574">MKRICVLTLLFCLGFCFAFGVNLEKPKKVLVFTKTAGFRHDNIEEGVKVLSGLLKDQNMQMFHTEDANVFLADSLNNFDAVLFFSTTGDIFNADQKEAFQKFLKSGKGFMGIHAATDTEHNWPWYNGLVGAYFASHPAVQEAKIDVKNRKHLATKHLPKVWMHKDEWYDFSNVKPDLKILMTLDESSYKDGKMGDFHPIAWYQVYDGIKVFYTGLGHTKESLHEPNFQKQIIGGLKYVLGY</sequence>
<comment type="caution">
    <text evidence="2">The sequence shown here is derived from an EMBL/GenBank/DDBJ whole genome shotgun (WGS) entry which is preliminary data.</text>
</comment>
<protein>
    <submittedName>
        <fullName evidence="2">ThuA domain-containing protein</fullName>
    </submittedName>
</protein>
<name>A0ABW3RIF6_9SPHI</name>
<evidence type="ECO:0000259" key="1">
    <source>
        <dbReference type="Pfam" id="PF06283"/>
    </source>
</evidence>
<dbReference type="PANTHER" id="PTHR40469">
    <property type="entry name" value="SECRETED GLYCOSYL HYDROLASE"/>
    <property type="match status" value="1"/>
</dbReference>
<dbReference type="PANTHER" id="PTHR40469:SF2">
    <property type="entry name" value="GALACTOSE-BINDING DOMAIN-LIKE SUPERFAMILY PROTEIN"/>
    <property type="match status" value="1"/>
</dbReference>
<gene>
    <name evidence="2" type="ORF">ACFQ2C_05005</name>
</gene>
<dbReference type="Gene3D" id="3.40.50.880">
    <property type="match status" value="1"/>
</dbReference>
<dbReference type="Pfam" id="PF06283">
    <property type="entry name" value="ThuA"/>
    <property type="match status" value="1"/>
</dbReference>
<evidence type="ECO:0000313" key="3">
    <source>
        <dbReference type="Proteomes" id="UP001597205"/>
    </source>
</evidence>
<dbReference type="InterPro" id="IPR029010">
    <property type="entry name" value="ThuA-like"/>
</dbReference>
<dbReference type="EMBL" id="JBHTKY010000004">
    <property type="protein sequence ID" value="MFD1164964.1"/>
    <property type="molecule type" value="Genomic_DNA"/>
</dbReference>
<dbReference type="SUPFAM" id="SSF52317">
    <property type="entry name" value="Class I glutamine amidotransferase-like"/>
    <property type="match status" value="1"/>
</dbReference>
<accession>A0ABW3RIF6</accession>
<feature type="domain" description="ThuA-like" evidence="1">
    <location>
        <begin position="28"/>
        <end position="238"/>
    </location>
</feature>
<proteinExistence type="predicted"/>
<dbReference type="RefSeq" id="WP_099370969.1">
    <property type="nucleotide sequence ID" value="NZ_JBHTKY010000004.1"/>
</dbReference>
<organism evidence="2 3">
    <name type="scientific">Sphingobacterium daejeonense</name>
    <dbReference type="NCBI Taxonomy" id="371142"/>
    <lineage>
        <taxon>Bacteria</taxon>
        <taxon>Pseudomonadati</taxon>
        <taxon>Bacteroidota</taxon>
        <taxon>Sphingobacteriia</taxon>
        <taxon>Sphingobacteriales</taxon>
        <taxon>Sphingobacteriaceae</taxon>
        <taxon>Sphingobacterium</taxon>
    </lineage>
</organism>
<dbReference type="InterPro" id="IPR029062">
    <property type="entry name" value="Class_I_gatase-like"/>
</dbReference>
<keyword evidence="3" id="KW-1185">Reference proteome</keyword>
<dbReference type="Proteomes" id="UP001597205">
    <property type="component" value="Unassembled WGS sequence"/>
</dbReference>